<dbReference type="EMBL" id="PZFR01000004">
    <property type="protein sequence ID" value="PTI70502.1"/>
    <property type="molecule type" value="Genomic_DNA"/>
</dbReference>
<dbReference type="InterPro" id="IPR036187">
    <property type="entry name" value="DNA_mismatch_repair_MutS_sf"/>
</dbReference>
<dbReference type="NCBIfam" id="NF003810">
    <property type="entry name" value="PRK05399.1"/>
    <property type="match status" value="1"/>
</dbReference>
<evidence type="ECO:0000259" key="10">
    <source>
        <dbReference type="PROSITE" id="PS00486"/>
    </source>
</evidence>
<sequence length="881" mass="100889">MTNQTPMMQQYLKIKSQYQDCLLFFRLGDFYEMFFDDAKEASRVLEITLTKRDAKKEDPIPMCGVPYHSADGYIETLINNGYKVAICEQMEDAKQTKGMVRREVVRIVTPGTVMDQGGVDEKQNNYILSFLTHNNAFAISYCDVSTGELKVTHFEDEATLINEITTINPNEIVVNQEINEALKRQISLTTETITVLSELSDAQYQANTMSETHLYQATQLLLDYIYHTQKRDLSHIESVIKYEAVDFMKMDFYAKRNLELTESMRLKTKKGTLLWLMDETKTPMGARRLKQWIDRPLIHKQQIEARLDTVEQFINHFIERDTLRNHLNQVYDIERLVGRVSYGNVNARDLIQLKHSISEIPNIKHLLGDFDEQMTEQFKALEPLDDLLMLLEDSLKEEPPISVKEGGLFKAGFNSELDEYLEASKNGKSWLAELQAKERQRTGIKSLKISFNKVFGYFIEITRANLQGFDPTAFGYHRKQTLSNAERFITDELKEKEDIILGAEDKAIELEYQLFVRLREEIKMYTERLQKQAKVISELDCLQSFAEIAQKYNYARPSFSEDKTLQLTHSRHPVVERVMDYNDYVPNDCKLNNDSFIYLITGPNMSGKSTYMRQVAIISIMAQMGAYVPCEAAILPVFDQIFTRIGAADDLVSGKSTFMVEMLEAQKALAHATENSLIIFDEIGRGTSTYDGLALAQAMIEYVATTSHAKTLFSTHYHELTSLDQSLTCLKNVHVAANEYKGELIFLHKVKDGAVDDSYGIQVAKLANLPEEVIERAQVILNAFEQNDKEANHVVVNTLKTDAIQDQDTQHAAIVEESSTEYQNKTTQQAQSHQFEQTEFDLFDTPVEQSKVENELKSLNLSNMTPIEALVKLSELQNQLK</sequence>
<keyword evidence="4 7" id="KW-0067">ATP-binding</keyword>
<dbReference type="PANTHER" id="PTHR11361">
    <property type="entry name" value="DNA MISMATCH REPAIR PROTEIN MUTS FAMILY MEMBER"/>
    <property type="match status" value="1"/>
</dbReference>
<accession>A0ABX5ISX4</accession>
<evidence type="ECO:0000256" key="2">
    <source>
        <dbReference type="ARBA" id="ARBA00022741"/>
    </source>
</evidence>
<comment type="similarity">
    <text evidence="1 7 9">Belongs to the DNA mismatch repair MutS family.</text>
</comment>
<evidence type="ECO:0000256" key="8">
    <source>
        <dbReference type="NCBIfam" id="TIGR01070"/>
    </source>
</evidence>
<dbReference type="SMART" id="SM00534">
    <property type="entry name" value="MUTSac"/>
    <property type="match status" value="1"/>
</dbReference>
<dbReference type="PROSITE" id="PS00486">
    <property type="entry name" value="DNA_MISMATCH_REPAIR_2"/>
    <property type="match status" value="1"/>
</dbReference>
<dbReference type="InterPro" id="IPR007695">
    <property type="entry name" value="DNA_mismatch_repair_MutS-lik_N"/>
</dbReference>
<dbReference type="InterPro" id="IPR016151">
    <property type="entry name" value="DNA_mismatch_repair_MutS_N"/>
</dbReference>
<evidence type="ECO:0000256" key="4">
    <source>
        <dbReference type="ARBA" id="ARBA00022840"/>
    </source>
</evidence>
<evidence type="ECO:0000256" key="1">
    <source>
        <dbReference type="ARBA" id="ARBA00006271"/>
    </source>
</evidence>
<dbReference type="Pfam" id="PF01624">
    <property type="entry name" value="MutS_I"/>
    <property type="match status" value="1"/>
</dbReference>
<dbReference type="InterPro" id="IPR007860">
    <property type="entry name" value="DNA_mmatch_repair_MutS_con_dom"/>
</dbReference>
<feature type="domain" description="DNA mismatch repair proteins mutS family" evidence="10">
    <location>
        <begin position="676"/>
        <end position="692"/>
    </location>
</feature>
<dbReference type="SUPFAM" id="SSF55271">
    <property type="entry name" value="DNA repair protein MutS, domain I"/>
    <property type="match status" value="1"/>
</dbReference>
<name>A0ABX5ISX4_9STAP</name>
<dbReference type="SMART" id="SM00533">
    <property type="entry name" value="MUTSd"/>
    <property type="match status" value="1"/>
</dbReference>
<evidence type="ECO:0000256" key="9">
    <source>
        <dbReference type="RuleBase" id="RU003756"/>
    </source>
</evidence>
<dbReference type="SUPFAM" id="SSF52540">
    <property type="entry name" value="P-loop containing nucleoside triphosphate hydrolases"/>
    <property type="match status" value="1"/>
</dbReference>
<dbReference type="Proteomes" id="UP000240859">
    <property type="component" value="Unassembled WGS sequence"/>
</dbReference>
<evidence type="ECO:0000256" key="3">
    <source>
        <dbReference type="ARBA" id="ARBA00022763"/>
    </source>
</evidence>
<dbReference type="InterPro" id="IPR007696">
    <property type="entry name" value="DNA_mismatch_repair_MutS_core"/>
</dbReference>
<dbReference type="InterPro" id="IPR036678">
    <property type="entry name" value="MutS_con_dom_sf"/>
</dbReference>
<dbReference type="Gene3D" id="3.40.50.300">
    <property type="entry name" value="P-loop containing nucleotide triphosphate hydrolases"/>
    <property type="match status" value="1"/>
</dbReference>
<comment type="function">
    <text evidence="7">This protein is involved in the repair of mismatches in DNA. It is possible that it carries out the mismatch recognition step. This protein has a weak ATPase activity.</text>
</comment>
<keyword evidence="12" id="KW-1185">Reference proteome</keyword>
<dbReference type="InterPro" id="IPR005748">
    <property type="entry name" value="DNA_mismatch_repair_MutS"/>
</dbReference>
<keyword evidence="2 7" id="KW-0547">Nucleotide-binding</keyword>
<organism evidence="11 12">
    <name type="scientific">Staphylococcus succinus</name>
    <dbReference type="NCBI Taxonomy" id="61015"/>
    <lineage>
        <taxon>Bacteria</taxon>
        <taxon>Bacillati</taxon>
        <taxon>Bacillota</taxon>
        <taxon>Bacilli</taxon>
        <taxon>Bacillales</taxon>
        <taxon>Staphylococcaceae</taxon>
        <taxon>Staphylococcus</taxon>
    </lineage>
</organism>
<evidence type="ECO:0000256" key="7">
    <source>
        <dbReference type="HAMAP-Rule" id="MF_00096"/>
    </source>
</evidence>
<dbReference type="PIRSF" id="PIRSF037677">
    <property type="entry name" value="DNA_mis_repair_Msh6"/>
    <property type="match status" value="1"/>
</dbReference>
<gene>
    <name evidence="7 11" type="primary">mutS</name>
    <name evidence="11" type="ORF">BU057_01605</name>
</gene>
<dbReference type="InterPro" id="IPR000432">
    <property type="entry name" value="DNA_mismatch_repair_MutS_C"/>
</dbReference>
<dbReference type="Pfam" id="PF05192">
    <property type="entry name" value="MutS_III"/>
    <property type="match status" value="1"/>
</dbReference>
<keyword evidence="5 7" id="KW-0238">DNA-binding</keyword>
<dbReference type="Gene3D" id="3.30.420.110">
    <property type="entry name" value="MutS, connector domain"/>
    <property type="match status" value="1"/>
</dbReference>
<dbReference type="Pfam" id="PF00488">
    <property type="entry name" value="MutS_V"/>
    <property type="match status" value="1"/>
</dbReference>
<dbReference type="Pfam" id="PF05188">
    <property type="entry name" value="MutS_II"/>
    <property type="match status" value="1"/>
</dbReference>
<dbReference type="SUPFAM" id="SSF48334">
    <property type="entry name" value="DNA repair protein MutS, domain III"/>
    <property type="match status" value="1"/>
</dbReference>
<dbReference type="HAMAP" id="MF_00096">
    <property type="entry name" value="MutS"/>
    <property type="match status" value="1"/>
</dbReference>
<dbReference type="NCBIfam" id="TIGR01070">
    <property type="entry name" value="mutS1"/>
    <property type="match status" value="1"/>
</dbReference>
<dbReference type="InterPro" id="IPR027417">
    <property type="entry name" value="P-loop_NTPase"/>
</dbReference>
<reference evidence="11 12" key="1">
    <citation type="journal article" date="2016" name="Front. Microbiol.">
        <title>Comprehensive Phylogenetic Analysis of Bovine Non-aureus Staphylococci Species Based on Whole-Genome Sequencing.</title>
        <authorList>
            <person name="Naushad S."/>
            <person name="Barkema H.W."/>
            <person name="Luby C."/>
            <person name="Condas L.A."/>
            <person name="Nobrega D.B."/>
            <person name="Carson D.A."/>
            <person name="De Buck J."/>
        </authorList>
    </citation>
    <scope>NUCLEOTIDE SEQUENCE [LARGE SCALE GENOMIC DNA]</scope>
    <source>
        <strain evidence="11 12">SNUC 1084</strain>
    </source>
</reference>
<protein>
    <recommendedName>
        <fullName evidence="7 8">DNA mismatch repair protein MutS</fullName>
    </recommendedName>
</protein>
<dbReference type="CDD" id="cd03284">
    <property type="entry name" value="ABC_MutS1"/>
    <property type="match status" value="1"/>
</dbReference>
<keyword evidence="6 7" id="KW-0234">DNA repair</keyword>
<proteinExistence type="inferred from homology"/>
<dbReference type="Pfam" id="PF05190">
    <property type="entry name" value="MutS_IV"/>
    <property type="match status" value="1"/>
</dbReference>
<keyword evidence="3 7" id="KW-0227">DNA damage</keyword>
<feature type="binding site" evidence="7">
    <location>
        <begin position="602"/>
        <end position="609"/>
    </location>
    <ligand>
        <name>ATP</name>
        <dbReference type="ChEBI" id="CHEBI:30616"/>
    </ligand>
</feature>
<evidence type="ECO:0000256" key="5">
    <source>
        <dbReference type="ARBA" id="ARBA00023125"/>
    </source>
</evidence>
<dbReference type="SUPFAM" id="SSF53150">
    <property type="entry name" value="DNA repair protein MutS, domain II"/>
    <property type="match status" value="1"/>
</dbReference>
<evidence type="ECO:0000256" key="6">
    <source>
        <dbReference type="ARBA" id="ARBA00023204"/>
    </source>
</evidence>
<evidence type="ECO:0000313" key="12">
    <source>
        <dbReference type="Proteomes" id="UP000240859"/>
    </source>
</evidence>
<dbReference type="InterPro" id="IPR045076">
    <property type="entry name" value="MutS"/>
</dbReference>
<comment type="caution">
    <text evidence="11">The sequence shown here is derived from an EMBL/GenBank/DDBJ whole genome shotgun (WGS) entry which is preliminary data.</text>
</comment>
<dbReference type="Gene3D" id="3.40.1170.10">
    <property type="entry name" value="DNA repair protein MutS, domain I"/>
    <property type="match status" value="1"/>
</dbReference>
<dbReference type="PANTHER" id="PTHR11361:SF34">
    <property type="entry name" value="DNA MISMATCH REPAIR PROTEIN MSH1, MITOCHONDRIAL"/>
    <property type="match status" value="1"/>
</dbReference>
<evidence type="ECO:0000313" key="11">
    <source>
        <dbReference type="EMBL" id="PTI70502.1"/>
    </source>
</evidence>
<dbReference type="InterPro" id="IPR017261">
    <property type="entry name" value="DNA_mismatch_repair_MutS/MSH"/>
</dbReference>
<dbReference type="Gene3D" id="1.10.1420.10">
    <property type="match status" value="2"/>
</dbReference>
<dbReference type="InterPro" id="IPR007861">
    <property type="entry name" value="DNA_mismatch_repair_MutS_clamp"/>
</dbReference>